<feature type="transmembrane region" description="Helical" evidence="6">
    <location>
        <begin position="149"/>
        <end position="167"/>
    </location>
</feature>
<dbReference type="SUPFAM" id="SSF103481">
    <property type="entry name" value="Multidrug resistance efflux transporter EmrE"/>
    <property type="match status" value="2"/>
</dbReference>
<evidence type="ECO:0000256" key="2">
    <source>
        <dbReference type="ARBA" id="ARBA00007635"/>
    </source>
</evidence>
<dbReference type="PANTHER" id="PTHR31218">
    <property type="entry name" value="WAT1-RELATED PROTEIN"/>
    <property type="match status" value="1"/>
</dbReference>
<dbReference type="Proteomes" id="UP000594263">
    <property type="component" value="Unplaced"/>
</dbReference>
<dbReference type="Pfam" id="PF00892">
    <property type="entry name" value="EamA"/>
    <property type="match status" value="2"/>
</dbReference>
<reference evidence="8" key="1">
    <citation type="submission" date="2021-01" db="UniProtKB">
        <authorList>
            <consortium name="EnsemblPlants"/>
        </authorList>
    </citation>
    <scope>IDENTIFICATION</scope>
</reference>
<feature type="domain" description="EamA" evidence="7">
    <location>
        <begin position="28"/>
        <end position="146"/>
    </location>
</feature>
<keyword evidence="5 6" id="KW-0472">Membrane</keyword>
<dbReference type="AlphaFoldDB" id="A0A7N0TRN7"/>
<dbReference type="GO" id="GO:0016020">
    <property type="term" value="C:membrane"/>
    <property type="evidence" value="ECO:0007669"/>
    <property type="project" value="UniProtKB-SubCell"/>
</dbReference>
<accession>A0A7N0TRN7</accession>
<feature type="transmembrane region" description="Helical" evidence="6">
    <location>
        <begin position="194"/>
        <end position="214"/>
    </location>
</feature>
<keyword evidence="3 6" id="KW-0812">Transmembrane</keyword>
<feature type="transmembrane region" description="Helical" evidence="6">
    <location>
        <begin position="226"/>
        <end position="247"/>
    </location>
</feature>
<feature type="domain" description="EamA" evidence="7">
    <location>
        <begin position="196"/>
        <end position="334"/>
    </location>
</feature>
<evidence type="ECO:0000313" key="9">
    <source>
        <dbReference type="Proteomes" id="UP000594263"/>
    </source>
</evidence>
<organism evidence="8 9">
    <name type="scientific">Kalanchoe fedtschenkoi</name>
    <name type="common">Lavender scallops</name>
    <name type="synonym">South American air plant</name>
    <dbReference type="NCBI Taxonomy" id="63787"/>
    <lineage>
        <taxon>Eukaryota</taxon>
        <taxon>Viridiplantae</taxon>
        <taxon>Streptophyta</taxon>
        <taxon>Embryophyta</taxon>
        <taxon>Tracheophyta</taxon>
        <taxon>Spermatophyta</taxon>
        <taxon>Magnoliopsida</taxon>
        <taxon>eudicotyledons</taxon>
        <taxon>Gunneridae</taxon>
        <taxon>Pentapetalae</taxon>
        <taxon>Saxifragales</taxon>
        <taxon>Crassulaceae</taxon>
        <taxon>Kalanchoe</taxon>
    </lineage>
</organism>
<comment type="subcellular location">
    <subcellularLocation>
        <location evidence="1 6">Membrane</location>
        <topology evidence="1 6">Multi-pass membrane protein</topology>
    </subcellularLocation>
</comment>
<evidence type="ECO:0000256" key="3">
    <source>
        <dbReference type="ARBA" id="ARBA00022692"/>
    </source>
</evidence>
<evidence type="ECO:0000259" key="7">
    <source>
        <dbReference type="Pfam" id="PF00892"/>
    </source>
</evidence>
<feature type="transmembrane region" description="Helical" evidence="6">
    <location>
        <begin position="291"/>
        <end position="311"/>
    </location>
</feature>
<evidence type="ECO:0000256" key="6">
    <source>
        <dbReference type="RuleBase" id="RU363077"/>
    </source>
</evidence>
<feature type="transmembrane region" description="Helical" evidence="6">
    <location>
        <begin position="262"/>
        <end position="279"/>
    </location>
</feature>
<evidence type="ECO:0000313" key="8">
    <source>
        <dbReference type="EnsemblPlants" id="Kaladp0043s0023.1.v1.1"/>
    </source>
</evidence>
<dbReference type="OMA" id="GMNHWIL"/>
<feature type="transmembrane region" description="Helical" evidence="6">
    <location>
        <begin position="317"/>
        <end position="335"/>
    </location>
</feature>
<protein>
    <recommendedName>
        <fullName evidence="6">WAT1-related protein</fullName>
    </recommendedName>
</protein>
<dbReference type="InterPro" id="IPR030184">
    <property type="entry name" value="WAT1-related"/>
</dbReference>
<feature type="transmembrane region" description="Helical" evidence="6">
    <location>
        <begin position="25"/>
        <end position="45"/>
    </location>
</feature>
<keyword evidence="4 6" id="KW-1133">Transmembrane helix</keyword>
<dbReference type="GO" id="GO:0022857">
    <property type="term" value="F:transmembrane transporter activity"/>
    <property type="evidence" value="ECO:0007669"/>
    <property type="project" value="InterPro"/>
</dbReference>
<evidence type="ECO:0000256" key="4">
    <source>
        <dbReference type="ARBA" id="ARBA00022989"/>
    </source>
</evidence>
<dbReference type="Gramene" id="Kaladp0043s0023.1.v1.1">
    <property type="protein sequence ID" value="Kaladp0043s0023.1.v1.1"/>
    <property type="gene ID" value="Kaladp0043s0023.v1.1"/>
</dbReference>
<proteinExistence type="inferred from homology"/>
<evidence type="ECO:0000256" key="5">
    <source>
        <dbReference type="ARBA" id="ARBA00023136"/>
    </source>
</evidence>
<name>A0A7N0TRN7_KALFE</name>
<feature type="transmembrane region" description="Helical" evidence="6">
    <location>
        <begin position="57"/>
        <end position="74"/>
    </location>
</feature>
<dbReference type="EnsemblPlants" id="Kaladp0043s0023.1.v1.1">
    <property type="protein sequence ID" value="Kaladp0043s0023.1.v1.1"/>
    <property type="gene ID" value="Kaladp0043s0023.v1.1"/>
</dbReference>
<feature type="transmembrane region" description="Helical" evidence="6">
    <location>
        <begin position="86"/>
        <end position="108"/>
    </location>
</feature>
<dbReference type="InterPro" id="IPR037185">
    <property type="entry name" value="EmrE-like"/>
</dbReference>
<comment type="similarity">
    <text evidence="2 6">Belongs to the drug/metabolite transporter (DMT) superfamily. Plant drug/metabolite exporter (P-DME) (TC 2.A.7.4) family.</text>
</comment>
<dbReference type="InterPro" id="IPR000620">
    <property type="entry name" value="EamA_dom"/>
</dbReference>
<feature type="transmembrane region" description="Helical" evidence="6">
    <location>
        <begin position="114"/>
        <end position="137"/>
    </location>
</feature>
<evidence type="ECO:0000256" key="1">
    <source>
        <dbReference type="ARBA" id="ARBA00004141"/>
    </source>
</evidence>
<keyword evidence="9" id="KW-1185">Reference proteome</keyword>
<sequence>MGGETRRTSSSIIGCTRLFSKLKPYVCMVSLQFGYAGMYVISLVSFKRGLSHFVLPVYRHAVATLVMAPFALLLERKTRPKMTLPIFLRIVVLAFLEPVLDQNLYYLGMKYTSATFASATVNILPAITFVMAIIFRLERVDIRKAASQAKVVGTSITVSGAMIMTLYKGPIIDFITWHDGSHSKSTDASQDQHWVSGTIMLLAACCGWASFFILQSFTLKLYPAELSLSALICLIGMLEGAVVALIMERDMSGWAIGWDSTLLAPVYAGIVCSGIAYYVQGKVINERGPVFVTSFSPLCMIVTAALGAIILAEQVHLGSIIGAVFIVIGLYAVVWGKSKDRKALLAAGTTGPKANTHDLLPVTTSCNAGGDEDVKTTQIEHLNSSNRDTLP</sequence>